<dbReference type="Pfam" id="PF00732">
    <property type="entry name" value="GMC_oxred_N"/>
    <property type="match status" value="1"/>
</dbReference>
<organism evidence="10 11">
    <name type="scientific">Clathrus columnatus</name>
    <dbReference type="NCBI Taxonomy" id="1419009"/>
    <lineage>
        <taxon>Eukaryota</taxon>
        <taxon>Fungi</taxon>
        <taxon>Dikarya</taxon>
        <taxon>Basidiomycota</taxon>
        <taxon>Agaricomycotina</taxon>
        <taxon>Agaricomycetes</taxon>
        <taxon>Phallomycetidae</taxon>
        <taxon>Phallales</taxon>
        <taxon>Clathraceae</taxon>
        <taxon>Clathrus</taxon>
    </lineage>
</organism>
<comment type="similarity">
    <text evidence="2 7">Belongs to the GMC oxidoreductase family.</text>
</comment>
<dbReference type="GO" id="GO:0050660">
    <property type="term" value="F:flavin adenine dinucleotide binding"/>
    <property type="evidence" value="ECO:0007669"/>
    <property type="project" value="InterPro"/>
</dbReference>
<dbReference type="SUPFAM" id="SSF54373">
    <property type="entry name" value="FAD-linked reductases, C-terminal domain"/>
    <property type="match status" value="1"/>
</dbReference>
<dbReference type="Gene3D" id="3.30.560.10">
    <property type="entry name" value="Glucose Oxidase, domain 3"/>
    <property type="match status" value="1"/>
</dbReference>
<name>A0AAV5AA44_9AGAM</name>
<dbReference type="InterPro" id="IPR036188">
    <property type="entry name" value="FAD/NAD-bd_sf"/>
</dbReference>
<comment type="cofactor">
    <cofactor evidence="1 6">
        <name>FAD</name>
        <dbReference type="ChEBI" id="CHEBI:57692"/>
    </cofactor>
</comment>
<keyword evidence="11" id="KW-1185">Reference proteome</keyword>
<dbReference type="GO" id="GO:0016614">
    <property type="term" value="F:oxidoreductase activity, acting on CH-OH group of donors"/>
    <property type="evidence" value="ECO:0007669"/>
    <property type="project" value="InterPro"/>
</dbReference>
<accession>A0AAV5AA44</accession>
<evidence type="ECO:0000256" key="1">
    <source>
        <dbReference type="ARBA" id="ARBA00001974"/>
    </source>
</evidence>
<evidence type="ECO:0000256" key="3">
    <source>
        <dbReference type="ARBA" id="ARBA00022630"/>
    </source>
</evidence>
<gene>
    <name evidence="10" type="ORF">Clacol_004269</name>
</gene>
<comment type="caution">
    <text evidence="10">The sequence shown here is derived from an EMBL/GenBank/DDBJ whole genome shotgun (WGS) entry which is preliminary data.</text>
</comment>
<keyword evidence="4 6" id="KW-0274">FAD</keyword>
<dbReference type="Gene3D" id="3.50.50.60">
    <property type="entry name" value="FAD/NAD(P)-binding domain"/>
    <property type="match status" value="1"/>
</dbReference>
<dbReference type="PANTHER" id="PTHR11552:SF147">
    <property type="entry name" value="CHOLINE DEHYDROGENASE, MITOCHONDRIAL"/>
    <property type="match status" value="1"/>
</dbReference>
<feature type="active site" description="Proton acceptor" evidence="5">
    <location>
        <position position="561"/>
    </location>
</feature>
<evidence type="ECO:0000313" key="11">
    <source>
        <dbReference type="Proteomes" id="UP001050691"/>
    </source>
</evidence>
<keyword evidence="3 7" id="KW-0285">Flavoprotein</keyword>
<dbReference type="InterPro" id="IPR012132">
    <property type="entry name" value="GMC_OxRdtase"/>
</dbReference>
<dbReference type="EMBL" id="BPWL01000004">
    <property type="protein sequence ID" value="GJJ10043.1"/>
    <property type="molecule type" value="Genomic_DNA"/>
</dbReference>
<feature type="active site" description="Proton donor" evidence="5">
    <location>
        <position position="517"/>
    </location>
</feature>
<protein>
    <recommendedName>
        <fullName evidence="8 9">Glucose-methanol-choline oxidoreductase N-terminal domain-containing protein</fullName>
    </recommendedName>
</protein>
<reference evidence="10" key="1">
    <citation type="submission" date="2021-10" db="EMBL/GenBank/DDBJ databases">
        <title>De novo Genome Assembly of Clathrus columnatus (Basidiomycota, Fungi) Using Illumina and Nanopore Sequence Data.</title>
        <authorList>
            <person name="Ogiso-Tanaka E."/>
            <person name="Itagaki H."/>
            <person name="Hosoya T."/>
            <person name="Hosaka K."/>
        </authorList>
    </citation>
    <scope>NUCLEOTIDE SEQUENCE</scope>
    <source>
        <strain evidence="10">MO-923</strain>
    </source>
</reference>
<dbReference type="InterPro" id="IPR000172">
    <property type="entry name" value="GMC_OxRdtase_N"/>
</dbReference>
<proteinExistence type="inferred from homology"/>
<evidence type="ECO:0000259" key="8">
    <source>
        <dbReference type="PROSITE" id="PS00623"/>
    </source>
</evidence>
<dbReference type="PROSITE" id="PS00623">
    <property type="entry name" value="GMC_OXRED_1"/>
    <property type="match status" value="1"/>
</dbReference>
<evidence type="ECO:0000259" key="9">
    <source>
        <dbReference type="PROSITE" id="PS00624"/>
    </source>
</evidence>
<feature type="domain" description="Glucose-methanol-choline oxidoreductase N-terminal" evidence="8">
    <location>
        <begin position="93"/>
        <end position="116"/>
    </location>
</feature>
<dbReference type="SUPFAM" id="SSF51905">
    <property type="entry name" value="FAD/NAD(P)-binding domain"/>
    <property type="match status" value="1"/>
</dbReference>
<feature type="domain" description="Glucose-methanol-choline oxidoreductase N-terminal" evidence="9">
    <location>
        <begin position="271"/>
        <end position="285"/>
    </location>
</feature>
<evidence type="ECO:0000256" key="6">
    <source>
        <dbReference type="PIRSR" id="PIRSR000137-2"/>
    </source>
</evidence>
<dbReference type="PROSITE" id="PS00624">
    <property type="entry name" value="GMC_OXRED_2"/>
    <property type="match status" value="1"/>
</dbReference>
<evidence type="ECO:0000256" key="4">
    <source>
        <dbReference type="ARBA" id="ARBA00022827"/>
    </source>
</evidence>
<dbReference type="InterPro" id="IPR007867">
    <property type="entry name" value="GMC_OxRtase_C"/>
</dbReference>
<evidence type="ECO:0000313" key="10">
    <source>
        <dbReference type="EMBL" id="GJJ10043.1"/>
    </source>
</evidence>
<evidence type="ECO:0000256" key="5">
    <source>
        <dbReference type="PIRSR" id="PIRSR000137-1"/>
    </source>
</evidence>
<dbReference type="Pfam" id="PF05199">
    <property type="entry name" value="GMC_oxred_C"/>
    <property type="match status" value="1"/>
</dbReference>
<feature type="binding site" evidence="6">
    <location>
        <begin position="562"/>
        <end position="563"/>
    </location>
    <ligand>
        <name>FAD</name>
        <dbReference type="ChEBI" id="CHEBI:57692"/>
    </ligand>
</feature>
<dbReference type="AlphaFoldDB" id="A0AAV5AA44"/>
<feature type="binding site" evidence="6">
    <location>
        <position position="230"/>
    </location>
    <ligand>
        <name>FAD</name>
        <dbReference type="ChEBI" id="CHEBI:57692"/>
    </ligand>
</feature>
<evidence type="ECO:0000256" key="2">
    <source>
        <dbReference type="ARBA" id="ARBA00010790"/>
    </source>
</evidence>
<sequence>MPTPVSPVTSVLSQSFDYIVCGGGTAGCVIATRLAENPNTTVLLIEAGQHNDLIENTKIPGRWTELMDTTDDWNIITLPQKSVSNRLFKLTRGRFLGGSSGINGTLAIRGVLQDFDDWEVKGWSGAEFWPYMIKAEAFHPKDWFRHDPESHGTSGYLHTAPQDPAPITDLAFRSMQSQGFPYDPDMFSSGKNAHGCGHAVRTVHGGIRSTAADFIEKSGENLWILTEAIVDKVNITSGEHDDELKATGVEIFYKETLTTIKAKREILICGGAYCSPGILLRSGIGPKAEVESFGIDCKLDLPGVGKNLMDHLLTFIFYEVDKPGLTTDHLIYCADGDQKSYLQWKEKKSSFLSGIPFGAICYARLDERLKDSKLWQESERKEGRDPMGLTPSQPNIELLSTECYGGPSREYTDFPPEGKSVFAMALILFGQQSRGTVTLKTKDPLSNPVVDHNYLSDPLDLLIMSEACKLANEIVTRGEGTKDIVKGAWPPGSNHHLFKTREEWESFVKQSGLTSFHASGSCKMGPDSDPMAVVDERLRVRGIKGIRVADASIIPILHSGHPQLPVYGIAEKCADMIKEDNEF</sequence>
<dbReference type="PANTHER" id="PTHR11552">
    <property type="entry name" value="GLUCOSE-METHANOL-CHOLINE GMC OXIDOREDUCTASE"/>
    <property type="match status" value="1"/>
</dbReference>
<dbReference type="PIRSF" id="PIRSF000137">
    <property type="entry name" value="Alcohol_oxidase"/>
    <property type="match status" value="1"/>
</dbReference>
<evidence type="ECO:0000256" key="7">
    <source>
        <dbReference type="RuleBase" id="RU003968"/>
    </source>
</evidence>
<dbReference type="Proteomes" id="UP001050691">
    <property type="component" value="Unassembled WGS sequence"/>
</dbReference>